<dbReference type="eggNOG" id="KOG1075">
    <property type="taxonomic scope" value="Eukaryota"/>
</dbReference>
<reference evidence="4" key="1">
    <citation type="journal article" date="2015" name="Nat. Plants">
        <title>Genome expansion of Arabis alpina linked with retrotransposition and reduced symmetric DNA methylation.</title>
        <authorList>
            <person name="Willing E.M."/>
            <person name="Rawat V."/>
            <person name="Mandakova T."/>
            <person name="Maumus F."/>
            <person name="James G.V."/>
            <person name="Nordstroem K.J."/>
            <person name="Becker C."/>
            <person name="Warthmann N."/>
            <person name="Chica C."/>
            <person name="Szarzynska B."/>
            <person name="Zytnicki M."/>
            <person name="Albani M.C."/>
            <person name="Kiefer C."/>
            <person name="Bergonzi S."/>
            <person name="Castaings L."/>
            <person name="Mateos J.L."/>
            <person name="Berns M.C."/>
            <person name="Bujdoso N."/>
            <person name="Piofczyk T."/>
            <person name="de Lorenzo L."/>
            <person name="Barrero-Sicilia C."/>
            <person name="Mateos I."/>
            <person name="Piednoel M."/>
            <person name="Hagmann J."/>
            <person name="Chen-Min-Tao R."/>
            <person name="Iglesias-Fernandez R."/>
            <person name="Schuster S.C."/>
            <person name="Alonso-Blanco C."/>
            <person name="Roudier F."/>
            <person name="Carbonero P."/>
            <person name="Paz-Ares J."/>
            <person name="Davis S.J."/>
            <person name="Pecinka A."/>
            <person name="Quesneville H."/>
            <person name="Colot V."/>
            <person name="Lysak M.A."/>
            <person name="Weigel D."/>
            <person name="Coupland G."/>
            <person name="Schneeberger K."/>
        </authorList>
    </citation>
    <scope>NUCLEOTIDE SEQUENCE [LARGE SCALE GENOMIC DNA]</scope>
    <source>
        <strain evidence="4">cv. Pajares</strain>
    </source>
</reference>
<dbReference type="Pfam" id="PF14392">
    <property type="entry name" value="zf-CCHC_4"/>
    <property type="match status" value="1"/>
</dbReference>
<accession>A0A087HNW8</accession>
<feature type="region of interest" description="Disordered" evidence="1">
    <location>
        <begin position="135"/>
        <end position="162"/>
    </location>
</feature>
<dbReference type="OrthoDB" id="1101386at2759"/>
<gene>
    <name evidence="3" type="ordered locus">AALP_Aa1g178100</name>
</gene>
<dbReference type="PANTHER" id="PTHR31286">
    <property type="entry name" value="GLYCINE-RICH CELL WALL STRUCTURAL PROTEIN 1.8-LIKE"/>
    <property type="match status" value="1"/>
</dbReference>
<protein>
    <recommendedName>
        <fullName evidence="2">Zinc knuckle CX2CX4HX4C domain-containing protein</fullName>
    </recommendedName>
</protein>
<sequence length="317" mass="35406">MESVLRRGPWAFAERMLVFQQWSPLENPPLINFIPIWIQIRGIPPQFLDLELIARIGRQLGQLMDVDYNVEAAFQVEYVRVRLNWDVTRPLRFQRNIQFTPGVNTLLRFRYERLRGFCEVCGMLTHDSDNCLIQNGGMGPGGDSDDSDDDHQDGNDRDGPIIKDMAAEPLANIDPEIRHQVHALHQNGPVIDVDEDIGEFSGVLANELEMSEMYNPCPIFANATGDIPGRNASRMQQFGDDYDELNAFENIYKTHGDPSAVAASETRKRKLPGSEVDAGEVSKTAKLQVKEHGESSGTALEIDPLRGAVGPKPPAEP</sequence>
<dbReference type="Gramene" id="KFK43820">
    <property type="protein sequence ID" value="KFK43820"/>
    <property type="gene ID" value="AALP_AA1G178100"/>
</dbReference>
<keyword evidence="4" id="KW-1185">Reference proteome</keyword>
<dbReference type="EMBL" id="CM002869">
    <property type="protein sequence ID" value="KFK43820.1"/>
    <property type="molecule type" value="Genomic_DNA"/>
</dbReference>
<feature type="domain" description="Zinc knuckle CX2CX4HX4C" evidence="2">
    <location>
        <begin position="85"/>
        <end position="132"/>
    </location>
</feature>
<evidence type="ECO:0000313" key="3">
    <source>
        <dbReference type="EMBL" id="KFK43820.1"/>
    </source>
</evidence>
<evidence type="ECO:0000256" key="1">
    <source>
        <dbReference type="SAM" id="MobiDB-lite"/>
    </source>
</evidence>
<proteinExistence type="predicted"/>
<dbReference type="PANTHER" id="PTHR31286:SF162">
    <property type="entry name" value="DUF4283 DOMAIN-CONTAINING PROTEIN-RELATED"/>
    <property type="match status" value="1"/>
</dbReference>
<name>A0A087HNW8_ARAAL</name>
<evidence type="ECO:0000259" key="2">
    <source>
        <dbReference type="Pfam" id="PF14392"/>
    </source>
</evidence>
<feature type="compositionally biased region" description="Basic and acidic residues" evidence="1">
    <location>
        <begin position="152"/>
        <end position="161"/>
    </location>
</feature>
<organism evidence="3 4">
    <name type="scientific">Arabis alpina</name>
    <name type="common">Alpine rock-cress</name>
    <dbReference type="NCBI Taxonomy" id="50452"/>
    <lineage>
        <taxon>Eukaryota</taxon>
        <taxon>Viridiplantae</taxon>
        <taxon>Streptophyta</taxon>
        <taxon>Embryophyta</taxon>
        <taxon>Tracheophyta</taxon>
        <taxon>Spermatophyta</taxon>
        <taxon>Magnoliopsida</taxon>
        <taxon>eudicotyledons</taxon>
        <taxon>Gunneridae</taxon>
        <taxon>Pentapetalae</taxon>
        <taxon>rosids</taxon>
        <taxon>malvids</taxon>
        <taxon>Brassicales</taxon>
        <taxon>Brassicaceae</taxon>
        <taxon>Arabideae</taxon>
        <taxon>Arabis</taxon>
    </lineage>
</organism>
<dbReference type="AlphaFoldDB" id="A0A087HNW8"/>
<dbReference type="Proteomes" id="UP000029120">
    <property type="component" value="Chromosome 1"/>
</dbReference>
<feature type="region of interest" description="Disordered" evidence="1">
    <location>
        <begin position="259"/>
        <end position="317"/>
    </location>
</feature>
<dbReference type="InterPro" id="IPR025836">
    <property type="entry name" value="Zn_knuckle_CX2CX4HX4C"/>
</dbReference>
<dbReference type="InterPro" id="IPR040256">
    <property type="entry name" value="At4g02000-like"/>
</dbReference>
<evidence type="ECO:0000313" key="4">
    <source>
        <dbReference type="Proteomes" id="UP000029120"/>
    </source>
</evidence>